<evidence type="ECO:0000313" key="1">
    <source>
        <dbReference type="EMBL" id="NDY93465.1"/>
    </source>
</evidence>
<gene>
    <name evidence="1" type="ORF">G3A44_19930</name>
</gene>
<name>A0A7C9TNH0_9BURK</name>
<keyword evidence="1" id="KW-0808">Transferase</keyword>
<dbReference type="InterPro" id="IPR051135">
    <property type="entry name" value="Gal/GlcNAc/GalNAc_ST"/>
</dbReference>
<comment type="caution">
    <text evidence="1">The sequence shown here is derived from an EMBL/GenBank/DDBJ whole genome shotgun (WGS) entry which is preliminary data.</text>
</comment>
<sequence length="275" mass="31052">MFFILGTPRSGTTLLAQCLNAHSQLAVPNETDFIIPMAFVLDRVKDPAVGRPMVADLICHSAQYRASLADYLTHEEVRALVAETPYQAWALLQAIYGAVARRAGKVLAGDKSPNDLNFLRMLVKVGGLPAQAKVIHLVRDIRNVMVSLRAWQGPSDQDDYFARYWCSHNLYVKALRERQPDTYHLVRYEDMVQDPAGTFSAVCAFLGHTLEEGMLLPEHRHPRYRKARHHQKLYEPISADRLDAWRTELPEGLAAHYERQAREGLEAFGYPLSGG</sequence>
<dbReference type="PANTHER" id="PTHR10704:SF44">
    <property type="entry name" value="LD35051P-RELATED"/>
    <property type="match status" value="1"/>
</dbReference>
<dbReference type="Pfam" id="PF13469">
    <property type="entry name" value="Sulfotransfer_3"/>
    <property type="match status" value="1"/>
</dbReference>
<dbReference type="PANTHER" id="PTHR10704">
    <property type="entry name" value="CARBOHYDRATE SULFOTRANSFERASE"/>
    <property type="match status" value="1"/>
</dbReference>
<dbReference type="InterPro" id="IPR027417">
    <property type="entry name" value="P-loop_NTPase"/>
</dbReference>
<dbReference type="Gene3D" id="3.40.50.300">
    <property type="entry name" value="P-loop containing nucleotide triphosphate hydrolases"/>
    <property type="match status" value="1"/>
</dbReference>
<dbReference type="Proteomes" id="UP000484255">
    <property type="component" value="Unassembled WGS sequence"/>
</dbReference>
<dbReference type="EMBL" id="JAAGOH010000036">
    <property type="protein sequence ID" value="NDY93465.1"/>
    <property type="molecule type" value="Genomic_DNA"/>
</dbReference>
<dbReference type="AlphaFoldDB" id="A0A7C9TNH0"/>
<dbReference type="GO" id="GO:0006790">
    <property type="term" value="P:sulfur compound metabolic process"/>
    <property type="evidence" value="ECO:0007669"/>
    <property type="project" value="TreeGrafter"/>
</dbReference>
<proteinExistence type="predicted"/>
<protein>
    <submittedName>
        <fullName evidence="1">Sulfotransferase</fullName>
    </submittedName>
</protein>
<organism evidence="1 2">
    <name type="scientific">Ideonella livida</name>
    <dbReference type="NCBI Taxonomy" id="2707176"/>
    <lineage>
        <taxon>Bacteria</taxon>
        <taxon>Pseudomonadati</taxon>
        <taxon>Pseudomonadota</taxon>
        <taxon>Betaproteobacteria</taxon>
        <taxon>Burkholderiales</taxon>
        <taxon>Sphaerotilaceae</taxon>
        <taxon>Ideonella</taxon>
    </lineage>
</organism>
<dbReference type="RefSeq" id="WP_163459501.1">
    <property type="nucleotide sequence ID" value="NZ_JAAGOH010000036.1"/>
</dbReference>
<evidence type="ECO:0000313" key="2">
    <source>
        <dbReference type="Proteomes" id="UP000484255"/>
    </source>
</evidence>
<reference evidence="1 2" key="1">
    <citation type="submission" date="2020-02" db="EMBL/GenBank/DDBJ databases">
        <title>Ideonella bacterium strain TBM-1.</title>
        <authorList>
            <person name="Chen W.-M."/>
        </authorList>
    </citation>
    <scope>NUCLEOTIDE SEQUENCE [LARGE SCALE GENOMIC DNA]</scope>
    <source>
        <strain evidence="1 2">TBM-1</strain>
    </source>
</reference>
<dbReference type="SUPFAM" id="SSF52540">
    <property type="entry name" value="P-loop containing nucleoside triphosphate hydrolases"/>
    <property type="match status" value="1"/>
</dbReference>
<dbReference type="GO" id="GO:0006044">
    <property type="term" value="P:N-acetylglucosamine metabolic process"/>
    <property type="evidence" value="ECO:0007669"/>
    <property type="project" value="TreeGrafter"/>
</dbReference>
<dbReference type="GO" id="GO:0001517">
    <property type="term" value="F:N-acetylglucosamine 6-O-sulfotransferase activity"/>
    <property type="evidence" value="ECO:0007669"/>
    <property type="project" value="TreeGrafter"/>
</dbReference>
<keyword evidence="2" id="KW-1185">Reference proteome</keyword>
<accession>A0A7C9TNH0</accession>